<evidence type="ECO:0000313" key="1">
    <source>
        <dbReference type="EMBL" id="CAL4124612.1"/>
    </source>
</evidence>
<sequence length="90" mass="10326">MFQVNMEMQSPSNIHETSNCNYDNIAFTNADKKTSTICGKLDGQTWTETAFYHTTPWHFSFTWCSYRADGSTEIGFRMKISGNILAGKRR</sequence>
<protein>
    <recommendedName>
        <fullName evidence="3">CUB domain-containing protein</fullName>
    </recommendedName>
</protein>
<keyword evidence="2" id="KW-1185">Reference proteome</keyword>
<reference evidence="1 2" key="1">
    <citation type="submission" date="2024-05" db="EMBL/GenBank/DDBJ databases">
        <authorList>
            <person name="Wallberg A."/>
        </authorList>
    </citation>
    <scope>NUCLEOTIDE SEQUENCE [LARGE SCALE GENOMIC DNA]</scope>
</reference>
<accession>A0AAV2RKL0</accession>
<name>A0AAV2RKL0_MEGNR</name>
<organism evidence="1 2">
    <name type="scientific">Meganyctiphanes norvegica</name>
    <name type="common">Northern krill</name>
    <name type="synonym">Thysanopoda norvegica</name>
    <dbReference type="NCBI Taxonomy" id="48144"/>
    <lineage>
        <taxon>Eukaryota</taxon>
        <taxon>Metazoa</taxon>
        <taxon>Ecdysozoa</taxon>
        <taxon>Arthropoda</taxon>
        <taxon>Crustacea</taxon>
        <taxon>Multicrustacea</taxon>
        <taxon>Malacostraca</taxon>
        <taxon>Eumalacostraca</taxon>
        <taxon>Eucarida</taxon>
        <taxon>Euphausiacea</taxon>
        <taxon>Euphausiidae</taxon>
        <taxon>Meganyctiphanes</taxon>
    </lineage>
</organism>
<proteinExistence type="predicted"/>
<dbReference type="Proteomes" id="UP001497623">
    <property type="component" value="Unassembled WGS sequence"/>
</dbReference>
<gene>
    <name evidence="1" type="ORF">MNOR_LOCUS24649</name>
</gene>
<evidence type="ECO:0008006" key="3">
    <source>
        <dbReference type="Google" id="ProtNLM"/>
    </source>
</evidence>
<dbReference type="AlphaFoldDB" id="A0AAV2RKL0"/>
<comment type="caution">
    <text evidence="1">The sequence shown here is derived from an EMBL/GenBank/DDBJ whole genome shotgun (WGS) entry which is preliminary data.</text>
</comment>
<dbReference type="EMBL" id="CAXKWB010022783">
    <property type="protein sequence ID" value="CAL4124612.1"/>
    <property type="molecule type" value="Genomic_DNA"/>
</dbReference>
<evidence type="ECO:0000313" key="2">
    <source>
        <dbReference type="Proteomes" id="UP001497623"/>
    </source>
</evidence>